<feature type="region of interest" description="Disordered" evidence="1">
    <location>
        <begin position="49"/>
        <end position="648"/>
    </location>
</feature>
<feature type="compositionally biased region" description="Basic and acidic residues" evidence="1">
    <location>
        <begin position="556"/>
        <end position="565"/>
    </location>
</feature>
<feature type="compositionally biased region" description="Low complexity" evidence="1">
    <location>
        <begin position="197"/>
        <end position="210"/>
    </location>
</feature>
<feature type="compositionally biased region" description="Basic and acidic residues" evidence="1">
    <location>
        <begin position="513"/>
        <end position="525"/>
    </location>
</feature>
<sequence length="1137" mass="126130">MFFAWLFTSLIYQLLYITQILISQQYIVYKDRGKRHLHSAYKLVMSSSGYQGGSSRKGSGYQGNSSSQYGQHSSSQYYQQQPQGTDKRYSGAPRSSEYKQPSYYQSSSSYRGGAPKQSYGSSSYEVEESSYEGGGRGRGSRGGSYTTSYSGGRGSRGGRGRGGYSGGNNQHQSSQYQQAEGEYEQTAYEQPATSTPANSDDYYNQNQNNSKKADNRGEEEIEDYYNEGGYNGASAGGQYSRQTKKTSYYDKYEGGGGASKYDNEGATSSYGGAGGREGYSKPYHGKSERYNEYAKPEEPEGNYNEQKESSEYQRGARNYQDSYGYSGRGGSRGGAPRGEGGGYQGGRGGSRYNSSYQDSYSSSNAGSSKYGGGNDYESNKSSYYESGRGIQATSSQPEPQPERRSNATVIPASTRGGRGRGGLTQSHSEHYGQRDIGIVEESDAQTDTGSQAKTNYKFESSHSEATEDYKSEARSAVIQKPTRGASRFGGPANLDTRTVAQTSSSNTYQAAKRSSDHTDDSHDIKAPAIQQPSQSHRRVVYNPNEQEQRNFGGPAKAREEVRESRSSSSWASVDEQTIDQSSSAHGTHENSSIEQSIEKPKSVEKIQVQPIPVPIPTPIAPKKTSSKDKKAEAPPPVEKPKVGFGFGRSTKVDLNAEYEKKQAAEEAAKAEQAKKDAEEKALAAKQAEVQNYSQNQNDGVYHIPNFPDPEYKELQHQRMNGQSIPAVPVLTQNSGDPDKYSMQMQIQQQMQDFSLQNDQQQYYQQHDVSPSNGVQKSTYQRNGYSQQSYGGNGGGGNHYDADGKWQRPTTGYRQHIQQARSSSGGFQSPGDTPGGFMQTDAPNFVPTQNFGQMRGGYRDALQQDETQQYPMMFNNMDDQQLFTQDGDMSPYGQMMSGGFDPSMGGGLNFFQDQFGQYPNGAPMGYDMIGGNGNGYPGYQDSQFQPQTSNTLDVHSKEFIPSYKKAQMQQQAQQQFDGNFQDMYGNQTQFQQPQMFAPQQQQYQQYDPYQAQQQEFMYGQQPMMQVNPYGQQFINDGGSPMQQHPMHDPRINTYDIMPKQLSYQFSGGAYEPMMGQQQPPSGDYRNAYSQYPQYQQQPPVSPGNNMDQDYFEPSGQHHQVDQLLREVDDGDAPGSNHR</sequence>
<keyword evidence="3" id="KW-1185">Reference proteome</keyword>
<organism evidence="2 3">
    <name type="scientific">Halteria grandinella</name>
    <dbReference type="NCBI Taxonomy" id="5974"/>
    <lineage>
        <taxon>Eukaryota</taxon>
        <taxon>Sar</taxon>
        <taxon>Alveolata</taxon>
        <taxon>Ciliophora</taxon>
        <taxon>Intramacronucleata</taxon>
        <taxon>Spirotrichea</taxon>
        <taxon>Stichotrichia</taxon>
        <taxon>Sporadotrichida</taxon>
        <taxon>Halteriidae</taxon>
        <taxon>Halteria</taxon>
    </lineage>
</organism>
<reference evidence="2" key="1">
    <citation type="submission" date="2019-06" db="EMBL/GenBank/DDBJ databases">
        <authorList>
            <person name="Zheng W."/>
        </authorList>
    </citation>
    <scope>NUCLEOTIDE SEQUENCE</scope>
    <source>
        <strain evidence="2">QDHG01</strain>
    </source>
</reference>
<feature type="compositionally biased region" description="Low complexity" evidence="1">
    <location>
        <begin position="1087"/>
        <end position="1097"/>
    </location>
</feature>
<feature type="compositionally biased region" description="Basic and acidic residues" evidence="1">
    <location>
        <begin position="1117"/>
        <end position="1126"/>
    </location>
</feature>
<feature type="compositionally biased region" description="Low complexity" evidence="1">
    <location>
        <begin position="350"/>
        <end position="368"/>
    </location>
</feature>
<feature type="compositionally biased region" description="Polar residues" evidence="1">
    <location>
        <begin position="495"/>
        <end position="509"/>
    </location>
</feature>
<feature type="compositionally biased region" description="Gly residues" evidence="1">
    <location>
        <begin position="326"/>
        <end position="349"/>
    </location>
</feature>
<feature type="region of interest" description="Disordered" evidence="1">
    <location>
        <begin position="1068"/>
        <end position="1137"/>
    </location>
</feature>
<dbReference type="AlphaFoldDB" id="A0A8J8NGJ3"/>
<dbReference type="EMBL" id="RRYP01016677">
    <property type="protein sequence ID" value="TNV74731.1"/>
    <property type="molecule type" value="Genomic_DNA"/>
</dbReference>
<feature type="compositionally biased region" description="Gly residues" evidence="1">
    <location>
        <begin position="151"/>
        <end position="166"/>
    </location>
</feature>
<comment type="caution">
    <text evidence="2">The sequence shown here is derived from an EMBL/GenBank/DDBJ whole genome shotgun (WGS) entry which is preliminary data.</text>
</comment>
<feature type="compositionally biased region" description="Polar residues" evidence="1">
    <location>
        <begin position="570"/>
        <end position="595"/>
    </location>
</feature>
<feature type="compositionally biased region" description="Basic and acidic residues" evidence="1">
    <location>
        <begin position="459"/>
        <end position="473"/>
    </location>
</feature>
<feature type="region of interest" description="Disordered" evidence="1">
    <location>
        <begin position="754"/>
        <end position="796"/>
    </location>
</feature>
<feature type="compositionally biased region" description="Low complexity" evidence="1">
    <location>
        <begin position="58"/>
        <end position="81"/>
    </location>
</feature>
<feature type="compositionally biased region" description="Low complexity" evidence="1">
    <location>
        <begin position="98"/>
        <end position="110"/>
    </location>
</feature>
<accession>A0A8J8NGJ3</accession>
<feature type="compositionally biased region" description="Basic and acidic residues" evidence="1">
    <location>
        <begin position="285"/>
        <end position="298"/>
    </location>
</feature>
<evidence type="ECO:0000256" key="1">
    <source>
        <dbReference type="SAM" id="MobiDB-lite"/>
    </source>
</evidence>
<feature type="region of interest" description="Disordered" evidence="1">
    <location>
        <begin position="662"/>
        <end position="682"/>
    </location>
</feature>
<gene>
    <name evidence="2" type="ORF">FGO68_gene69</name>
</gene>
<dbReference type="Proteomes" id="UP000785679">
    <property type="component" value="Unassembled WGS sequence"/>
</dbReference>
<protein>
    <submittedName>
        <fullName evidence="2">Uncharacterized protein</fullName>
    </submittedName>
</protein>
<feature type="compositionally biased region" description="Polar residues" evidence="1">
    <location>
        <begin position="168"/>
        <end position="178"/>
    </location>
</feature>
<feature type="compositionally biased region" description="Gly residues" evidence="1">
    <location>
        <begin position="132"/>
        <end position="142"/>
    </location>
</feature>
<feature type="compositionally biased region" description="Polar residues" evidence="1">
    <location>
        <begin position="445"/>
        <end position="458"/>
    </location>
</feature>
<evidence type="ECO:0000313" key="2">
    <source>
        <dbReference type="EMBL" id="TNV74731.1"/>
    </source>
</evidence>
<proteinExistence type="predicted"/>
<feature type="compositionally biased region" description="Polar residues" evidence="1">
    <location>
        <begin position="766"/>
        <end position="781"/>
    </location>
</feature>
<evidence type="ECO:0000313" key="3">
    <source>
        <dbReference type="Proteomes" id="UP000785679"/>
    </source>
</evidence>
<feature type="compositionally biased region" description="Polar residues" evidence="1">
    <location>
        <begin position="187"/>
        <end position="196"/>
    </location>
</feature>
<name>A0A8J8NGJ3_HALGN</name>